<evidence type="ECO:0000313" key="6">
    <source>
        <dbReference type="Proteomes" id="UP001159427"/>
    </source>
</evidence>
<dbReference type="InterPro" id="IPR011061">
    <property type="entry name" value="Hirudin/antistatin"/>
</dbReference>
<dbReference type="Gene3D" id="2.60.40.4060">
    <property type="entry name" value="Reeler domain"/>
    <property type="match status" value="1"/>
</dbReference>
<evidence type="ECO:0000259" key="3">
    <source>
        <dbReference type="PROSITE" id="PS51019"/>
    </source>
</evidence>
<keyword evidence="1" id="KW-0472">Membrane</keyword>
<dbReference type="InterPro" id="IPR004094">
    <property type="entry name" value="Antistasin-like"/>
</dbReference>
<gene>
    <name evidence="5" type="ORF">PEVE_00015047</name>
</gene>
<feature type="transmembrane region" description="Helical" evidence="1">
    <location>
        <begin position="149"/>
        <end position="172"/>
    </location>
</feature>
<evidence type="ECO:0008006" key="7">
    <source>
        <dbReference type="Google" id="ProtNLM"/>
    </source>
</evidence>
<accession>A0ABN8M6B2</accession>
<keyword evidence="1" id="KW-1133">Transmembrane helix</keyword>
<keyword evidence="2" id="KW-0732">Signal</keyword>
<evidence type="ECO:0000259" key="4">
    <source>
        <dbReference type="PROSITE" id="PS51252"/>
    </source>
</evidence>
<feature type="signal peptide" evidence="2">
    <location>
        <begin position="1"/>
        <end position="17"/>
    </location>
</feature>
<keyword evidence="6" id="KW-1185">Reference proteome</keyword>
<evidence type="ECO:0000256" key="2">
    <source>
        <dbReference type="SAM" id="SignalP"/>
    </source>
</evidence>
<feature type="domain" description="Antistasin-like" evidence="4">
    <location>
        <begin position="122"/>
        <end position="148"/>
    </location>
</feature>
<keyword evidence="1" id="KW-0812">Transmembrane</keyword>
<dbReference type="Proteomes" id="UP001159427">
    <property type="component" value="Unassembled WGS sequence"/>
</dbReference>
<dbReference type="EMBL" id="CALNXI010000215">
    <property type="protein sequence ID" value="CAH3022340.1"/>
    <property type="molecule type" value="Genomic_DNA"/>
</dbReference>
<evidence type="ECO:0000313" key="5">
    <source>
        <dbReference type="EMBL" id="CAH3022340.1"/>
    </source>
</evidence>
<name>A0ABN8M6B2_9CNID</name>
<proteinExistence type="predicted"/>
<dbReference type="InterPro" id="IPR002861">
    <property type="entry name" value="Reeler_dom"/>
</dbReference>
<feature type="chain" id="PRO_5046693836" description="Reelin domain-containing protein" evidence="2">
    <location>
        <begin position="18"/>
        <end position="173"/>
    </location>
</feature>
<dbReference type="SUPFAM" id="SSF57262">
    <property type="entry name" value="Leech antihemostatic proteins"/>
    <property type="match status" value="1"/>
</dbReference>
<feature type="domain" description="Reelin" evidence="3">
    <location>
        <begin position="1"/>
        <end position="134"/>
    </location>
</feature>
<organism evidence="5 6">
    <name type="scientific">Porites evermanni</name>
    <dbReference type="NCBI Taxonomy" id="104178"/>
    <lineage>
        <taxon>Eukaryota</taxon>
        <taxon>Metazoa</taxon>
        <taxon>Cnidaria</taxon>
        <taxon>Anthozoa</taxon>
        <taxon>Hexacorallia</taxon>
        <taxon>Scleractinia</taxon>
        <taxon>Fungiina</taxon>
        <taxon>Poritidae</taxon>
        <taxon>Porites</taxon>
    </lineage>
</organism>
<dbReference type="PROSITE" id="PS51252">
    <property type="entry name" value="ANTISTASIN"/>
    <property type="match status" value="1"/>
</dbReference>
<evidence type="ECO:0000256" key="1">
    <source>
        <dbReference type="SAM" id="Phobius"/>
    </source>
</evidence>
<dbReference type="Pfam" id="PF02822">
    <property type="entry name" value="Antistasin"/>
    <property type="match status" value="1"/>
</dbReference>
<comment type="caution">
    <text evidence="5">The sequence shown here is derived from an EMBL/GenBank/DDBJ whole genome shotgun (WGS) entry which is preliminary data.</text>
</comment>
<dbReference type="Pfam" id="PF02014">
    <property type="entry name" value="Reeler"/>
    <property type="match status" value="1"/>
</dbReference>
<dbReference type="PROSITE" id="PS51019">
    <property type="entry name" value="REELIN"/>
    <property type="match status" value="1"/>
</dbReference>
<sequence length="173" mass="19542">MLFLHFLSFILSVSLSGQQTGNKTETFVGFILNVYNEFEDEPSGHFMAPLPQGVKKAECHYKNRSFMNEVVMNSTGKEWTDLQIQWKSPKKYPAGKIHIRASVIKEYGVYWDEIGVTLNFWCPLTGCRPEICPHGFVTTKFGCITCECAGVAAITVQFASLILSVFTLNYSFM</sequence>
<protein>
    <recommendedName>
        <fullName evidence="7">Reelin domain-containing protein</fullName>
    </recommendedName>
</protein>
<dbReference type="InterPro" id="IPR042307">
    <property type="entry name" value="Reeler_sf"/>
</dbReference>
<reference evidence="5 6" key="1">
    <citation type="submission" date="2022-05" db="EMBL/GenBank/DDBJ databases">
        <authorList>
            <consortium name="Genoscope - CEA"/>
            <person name="William W."/>
        </authorList>
    </citation>
    <scope>NUCLEOTIDE SEQUENCE [LARGE SCALE GENOMIC DNA]</scope>
</reference>